<organism evidence="1 2">
    <name type="scientific">Coemansia nantahalensis</name>
    <dbReference type="NCBI Taxonomy" id="2789366"/>
    <lineage>
        <taxon>Eukaryota</taxon>
        <taxon>Fungi</taxon>
        <taxon>Fungi incertae sedis</taxon>
        <taxon>Zoopagomycota</taxon>
        <taxon>Kickxellomycotina</taxon>
        <taxon>Kickxellomycetes</taxon>
        <taxon>Kickxellales</taxon>
        <taxon>Kickxellaceae</taxon>
        <taxon>Coemansia</taxon>
    </lineage>
</organism>
<evidence type="ECO:0000313" key="1">
    <source>
        <dbReference type="EMBL" id="KAJ2758964.1"/>
    </source>
</evidence>
<gene>
    <name evidence="1" type="ORF">IWQ57_006679</name>
</gene>
<sequence>RRICADAGQRRPRGRGAGARKGRRRAQAEAQRRAPQAAKGVPGVRVLPALTHVVRRRAPVQPVRKAQHRAPVPRQGVRWRRGRRARRGQRWRQRQHERRVGSGGGCSRHGQPAPRQRRSRRCSDGRERHGRHRPCADGGVAAVYGRGRQRAPRPGADRADIWPGDGAVDDCGRSWAAGADGVPGRPERGAAAR</sequence>
<dbReference type="EMBL" id="JANBUJ010003949">
    <property type="protein sequence ID" value="KAJ2758964.1"/>
    <property type="molecule type" value="Genomic_DNA"/>
</dbReference>
<comment type="caution">
    <text evidence="1">The sequence shown here is derived from an EMBL/GenBank/DDBJ whole genome shotgun (WGS) entry which is preliminary data.</text>
</comment>
<proteinExistence type="predicted"/>
<accession>A0ACC1JJ70</accession>
<feature type="non-terminal residue" evidence="1">
    <location>
        <position position="193"/>
    </location>
</feature>
<protein>
    <submittedName>
        <fullName evidence="1">Uncharacterized protein</fullName>
    </submittedName>
</protein>
<feature type="non-terminal residue" evidence="1">
    <location>
        <position position="1"/>
    </location>
</feature>
<keyword evidence="2" id="KW-1185">Reference proteome</keyword>
<dbReference type="Proteomes" id="UP001140234">
    <property type="component" value="Unassembled WGS sequence"/>
</dbReference>
<reference evidence="1" key="1">
    <citation type="submission" date="2022-07" db="EMBL/GenBank/DDBJ databases">
        <title>Phylogenomic reconstructions and comparative analyses of Kickxellomycotina fungi.</title>
        <authorList>
            <person name="Reynolds N.K."/>
            <person name="Stajich J.E."/>
            <person name="Barry K."/>
            <person name="Grigoriev I.V."/>
            <person name="Crous P."/>
            <person name="Smith M.E."/>
        </authorList>
    </citation>
    <scope>NUCLEOTIDE SEQUENCE</scope>
    <source>
        <strain evidence="1">CBS 109366</strain>
    </source>
</reference>
<name>A0ACC1JJ70_9FUNG</name>
<evidence type="ECO:0000313" key="2">
    <source>
        <dbReference type="Proteomes" id="UP001140234"/>
    </source>
</evidence>